<dbReference type="InterPro" id="IPR004843">
    <property type="entry name" value="Calcineurin-like_PHP"/>
</dbReference>
<evidence type="ECO:0000259" key="2">
    <source>
        <dbReference type="Pfam" id="PF00149"/>
    </source>
</evidence>
<proteinExistence type="predicted"/>
<dbReference type="PANTHER" id="PTHR42850:SF4">
    <property type="entry name" value="ZINC-DEPENDENT ENDOPOLYPHOSPHATASE"/>
    <property type="match status" value="1"/>
</dbReference>
<dbReference type="GO" id="GO:0016791">
    <property type="term" value="F:phosphatase activity"/>
    <property type="evidence" value="ECO:0007669"/>
    <property type="project" value="TreeGrafter"/>
</dbReference>
<dbReference type="Gene3D" id="3.60.21.10">
    <property type="match status" value="1"/>
</dbReference>
<gene>
    <name evidence="3" type="ORF">FHY64_12890</name>
</gene>
<dbReference type="InterPro" id="IPR050126">
    <property type="entry name" value="Ap4A_hydrolase"/>
</dbReference>
<name>A0A5C5GH72_9RHOB</name>
<protein>
    <submittedName>
        <fullName evidence="3">Serine/threonine protein phosphatase</fullName>
    </submittedName>
</protein>
<dbReference type="Proteomes" id="UP000314011">
    <property type="component" value="Unassembled WGS sequence"/>
</dbReference>
<dbReference type="PANTHER" id="PTHR42850">
    <property type="entry name" value="METALLOPHOSPHOESTERASE"/>
    <property type="match status" value="1"/>
</dbReference>
<feature type="domain" description="Calcineurin-like phosphoesterase" evidence="2">
    <location>
        <begin position="24"/>
        <end position="209"/>
    </location>
</feature>
<evidence type="ECO:0000313" key="3">
    <source>
        <dbReference type="EMBL" id="TNY34115.1"/>
    </source>
</evidence>
<evidence type="ECO:0000256" key="1">
    <source>
        <dbReference type="SAM" id="MobiDB-lite"/>
    </source>
</evidence>
<dbReference type="InterPro" id="IPR029052">
    <property type="entry name" value="Metallo-depent_PP-like"/>
</dbReference>
<keyword evidence="4" id="KW-1185">Reference proteome</keyword>
<dbReference type="EMBL" id="VFFF01000001">
    <property type="protein sequence ID" value="TNY34115.1"/>
    <property type="molecule type" value="Genomic_DNA"/>
</dbReference>
<dbReference type="AlphaFoldDB" id="A0A5C5GH72"/>
<dbReference type="GO" id="GO:0005737">
    <property type="term" value="C:cytoplasm"/>
    <property type="evidence" value="ECO:0007669"/>
    <property type="project" value="TreeGrafter"/>
</dbReference>
<dbReference type="SUPFAM" id="SSF56300">
    <property type="entry name" value="Metallo-dependent phosphatases"/>
    <property type="match status" value="1"/>
</dbReference>
<dbReference type="Pfam" id="PF00149">
    <property type="entry name" value="Metallophos"/>
    <property type="match status" value="1"/>
</dbReference>
<organism evidence="3 4">
    <name type="scientific">Pelagovum pacificum</name>
    <dbReference type="NCBI Taxonomy" id="2588711"/>
    <lineage>
        <taxon>Bacteria</taxon>
        <taxon>Pseudomonadati</taxon>
        <taxon>Pseudomonadota</taxon>
        <taxon>Alphaproteobacteria</taxon>
        <taxon>Rhodobacterales</taxon>
        <taxon>Paracoccaceae</taxon>
        <taxon>Pelagovum</taxon>
    </lineage>
</organism>
<reference evidence="3 4" key="1">
    <citation type="submission" date="2019-06" db="EMBL/GenBank/DDBJ databases">
        <title>Genome of new Rhodobacteraceae sp. SM1903.</title>
        <authorList>
            <person name="Ren X."/>
        </authorList>
    </citation>
    <scope>NUCLEOTIDE SEQUENCE [LARGE SCALE GENOMIC DNA]</scope>
    <source>
        <strain evidence="3 4">SM1903</strain>
    </source>
</reference>
<sequence length="247" mass="27060">MASVFSRITGRKDSNFPPPEPEEKIQVVGDIHGRFDLLESLSNKLDPLAPIILVGDYIDRGDNSADVLRGCMQVSRETNFRLTCLTGNHESMLLKFIEDPRSVASMWLNNGGQQTLASFGVRLVSDRVEDAVLDDARDQLVDAMGGALISWLEDLPISFRSGNVAVVHAGADPALPLEDQSRRCMIWGHPDFDRVDRSDGNWIAHGHTIVDQPGFARGRISVDTGAYATGRLTAAVIEDGEVEFITT</sequence>
<dbReference type="OrthoDB" id="9807890at2"/>
<comment type="caution">
    <text evidence="3">The sequence shown here is derived from an EMBL/GenBank/DDBJ whole genome shotgun (WGS) entry which is preliminary data.</text>
</comment>
<feature type="region of interest" description="Disordered" evidence="1">
    <location>
        <begin position="1"/>
        <end position="22"/>
    </location>
</feature>
<dbReference type="GO" id="GO:0110154">
    <property type="term" value="P:RNA decapping"/>
    <property type="evidence" value="ECO:0007669"/>
    <property type="project" value="TreeGrafter"/>
</dbReference>
<dbReference type="GO" id="GO:0008803">
    <property type="term" value="F:bis(5'-nucleosyl)-tetraphosphatase (symmetrical) activity"/>
    <property type="evidence" value="ECO:0007669"/>
    <property type="project" value="TreeGrafter"/>
</dbReference>
<dbReference type="RefSeq" id="WP_140195168.1">
    <property type="nucleotide sequence ID" value="NZ_CP065915.1"/>
</dbReference>
<evidence type="ECO:0000313" key="4">
    <source>
        <dbReference type="Proteomes" id="UP000314011"/>
    </source>
</evidence>
<accession>A0A5C5GH72</accession>